<proteinExistence type="predicted"/>
<comment type="caution">
    <text evidence="1">The sequence shown here is derived from an EMBL/GenBank/DDBJ whole genome shotgun (WGS) entry which is preliminary data.</text>
</comment>
<gene>
    <name evidence="1" type="ORF">GGI18_004434</name>
</gene>
<reference evidence="1" key="1">
    <citation type="submission" date="2022-07" db="EMBL/GenBank/DDBJ databases">
        <title>Phylogenomic reconstructions and comparative analyses of Kickxellomycotina fungi.</title>
        <authorList>
            <person name="Reynolds N.K."/>
            <person name="Stajich J.E."/>
            <person name="Barry K."/>
            <person name="Grigoriev I.V."/>
            <person name="Crous P."/>
            <person name="Smith M.E."/>
        </authorList>
    </citation>
    <scope>NUCLEOTIDE SEQUENCE</scope>
    <source>
        <strain evidence="1">BCRC 34191</strain>
    </source>
</reference>
<accession>A0ACC1K8Y1</accession>
<protein>
    <submittedName>
        <fullName evidence="1">Uncharacterized protein</fullName>
    </submittedName>
</protein>
<keyword evidence="2" id="KW-1185">Reference proteome</keyword>
<dbReference type="Proteomes" id="UP001140066">
    <property type="component" value="Unassembled WGS sequence"/>
</dbReference>
<feature type="non-terminal residue" evidence="1">
    <location>
        <position position="199"/>
    </location>
</feature>
<evidence type="ECO:0000313" key="2">
    <source>
        <dbReference type="Proteomes" id="UP001140066"/>
    </source>
</evidence>
<organism evidence="1 2">
    <name type="scientific">Coemansia linderi</name>
    <dbReference type="NCBI Taxonomy" id="2663919"/>
    <lineage>
        <taxon>Eukaryota</taxon>
        <taxon>Fungi</taxon>
        <taxon>Fungi incertae sedis</taxon>
        <taxon>Zoopagomycota</taxon>
        <taxon>Kickxellomycotina</taxon>
        <taxon>Kickxellomycetes</taxon>
        <taxon>Kickxellales</taxon>
        <taxon>Kickxellaceae</taxon>
        <taxon>Coemansia</taxon>
    </lineage>
</organism>
<sequence length="199" mass="21858">MGQPRLRLVNKAAAEAGEDAPPPVTPTRSRGGNNVESPSSSRPRRARKSDVGIEEVPETVSPVKEGCLRLYQAVKEMSKDGEPLCLAFNKLPSKKEYPDYYVEIKRPIALDIMKSKITRGVYKTVSEFVADIDLMCSNAQTYNMPESYIYEIAGDIKRSVHTLAADALSSEATPMSPTPQIKLRIRQPSADKSGEGADE</sequence>
<dbReference type="EMBL" id="JANBUK010002034">
    <property type="protein sequence ID" value="KAJ2776018.1"/>
    <property type="molecule type" value="Genomic_DNA"/>
</dbReference>
<evidence type="ECO:0000313" key="1">
    <source>
        <dbReference type="EMBL" id="KAJ2776018.1"/>
    </source>
</evidence>
<name>A0ACC1K8Y1_9FUNG</name>